<dbReference type="PANTHER" id="PTHR28593:SF3">
    <property type="entry name" value="METEORIN-LIKE PROTEIN"/>
    <property type="match status" value="1"/>
</dbReference>
<comment type="subcellular location">
    <subcellularLocation>
        <location evidence="1">Secreted</location>
    </subcellularLocation>
</comment>
<comment type="similarity">
    <text evidence="2">Belongs to the meteorin family.</text>
</comment>
<dbReference type="PANTHER" id="PTHR28593">
    <property type="entry name" value="METEORIN-LIKE PROTEIN"/>
    <property type="match status" value="1"/>
</dbReference>
<evidence type="ECO:0000313" key="8">
    <source>
        <dbReference type="Proteomes" id="UP001445076"/>
    </source>
</evidence>
<keyword evidence="5" id="KW-1015">Disulfide bond</keyword>
<evidence type="ECO:0008006" key="9">
    <source>
        <dbReference type="Google" id="ProtNLM"/>
    </source>
</evidence>
<comment type="caution">
    <text evidence="7">The sequence shown here is derived from an EMBL/GenBank/DDBJ whole genome shotgun (WGS) entry which is preliminary data.</text>
</comment>
<dbReference type="EMBL" id="JARKIK010000061">
    <property type="protein sequence ID" value="KAK8731409.1"/>
    <property type="molecule type" value="Genomic_DNA"/>
</dbReference>
<gene>
    <name evidence="7" type="ORF">OTU49_007592</name>
</gene>
<evidence type="ECO:0000313" key="7">
    <source>
        <dbReference type="EMBL" id="KAK8731409.1"/>
    </source>
</evidence>
<dbReference type="GO" id="GO:0005179">
    <property type="term" value="F:hormone activity"/>
    <property type="evidence" value="ECO:0007669"/>
    <property type="project" value="TreeGrafter"/>
</dbReference>
<evidence type="ECO:0000256" key="4">
    <source>
        <dbReference type="ARBA" id="ARBA00022729"/>
    </source>
</evidence>
<feature type="region of interest" description="Disordered" evidence="6">
    <location>
        <begin position="1"/>
        <end position="24"/>
    </location>
</feature>
<reference evidence="7 8" key="1">
    <citation type="journal article" date="2024" name="BMC Genomics">
        <title>Genome assembly of redclaw crayfish (Cherax quadricarinatus) provides insights into its immune adaptation and hypoxia tolerance.</title>
        <authorList>
            <person name="Liu Z."/>
            <person name="Zheng J."/>
            <person name="Li H."/>
            <person name="Fang K."/>
            <person name="Wang S."/>
            <person name="He J."/>
            <person name="Zhou D."/>
            <person name="Weng S."/>
            <person name="Chi M."/>
            <person name="Gu Z."/>
            <person name="He J."/>
            <person name="Li F."/>
            <person name="Wang M."/>
        </authorList>
    </citation>
    <scope>NUCLEOTIDE SEQUENCE [LARGE SCALE GENOMIC DNA]</scope>
    <source>
        <strain evidence="7">ZL_2023a</strain>
    </source>
</reference>
<protein>
    <recommendedName>
        <fullName evidence="9">Meteorin-like protein</fullName>
    </recommendedName>
</protein>
<dbReference type="AlphaFoldDB" id="A0AAW0WU39"/>
<proteinExistence type="inferred from homology"/>
<evidence type="ECO:0000256" key="3">
    <source>
        <dbReference type="ARBA" id="ARBA00022525"/>
    </source>
</evidence>
<evidence type="ECO:0000256" key="1">
    <source>
        <dbReference type="ARBA" id="ARBA00004613"/>
    </source>
</evidence>
<name>A0AAW0WU39_CHEQU</name>
<feature type="compositionally biased region" description="Basic and acidic residues" evidence="6">
    <location>
        <begin position="1"/>
        <end position="10"/>
    </location>
</feature>
<keyword evidence="8" id="KW-1185">Reference proteome</keyword>
<accession>A0AAW0WU39</accession>
<dbReference type="GO" id="GO:0005615">
    <property type="term" value="C:extracellular space"/>
    <property type="evidence" value="ECO:0007669"/>
    <property type="project" value="TreeGrafter"/>
</dbReference>
<keyword evidence="3" id="KW-0964">Secreted</keyword>
<evidence type="ECO:0000256" key="5">
    <source>
        <dbReference type="ARBA" id="ARBA00023157"/>
    </source>
</evidence>
<dbReference type="InterPro" id="IPR051998">
    <property type="entry name" value="Meteorin-like"/>
</dbReference>
<evidence type="ECO:0000256" key="2">
    <source>
        <dbReference type="ARBA" id="ARBA00005669"/>
    </source>
</evidence>
<sequence length="354" mass="39352">MALLAEDRLSQPRPDAAGEGRPFNHHYHHPHLRPCSIRGRKTSVRWCLSLSRLWVCCLWVLLATPANTCADSNGCDFYGSGLEQDGRGVQPVYLSCSSGRVEWQYPRAGLRVILKSPHKGRDFHACIKGGAKFEGARIYLEGHRSLLPLFALDDGRPRELIRCFTSYKGQAALYVEAEAGADDLKKQVAEFEYDLQSLSKGAIYDPLEECRPCSEEELLQLYCAADFVARGSIVGVADDASLSRTLITVRATKLIQQTSPVFKHSRALKLTSSEEQGKEEEEEELSNFLLEAESGYLGRVEVPLQCGARAGDGEFLVMGVMRLGQPLLRCAPRHQEWVTLALNSHSRAQCVLET</sequence>
<evidence type="ECO:0000256" key="6">
    <source>
        <dbReference type="SAM" id="MobiDB-lite"/>
    </source>
</evidence>
<keyword evidence="4" id="KW-0732">Signal</keyword>
<organism evidence="7 8">
    <name type="scientific">Cherax quadricarinatus</name>
    <name type="common">Australian red claw crayfish</name>
    <dbReference type="NCBI Taxonomy" id="27406"/>
    <lineage>
        <taxon>Eukaryota</taxon>
        <taxon>Metazoa</taxon>
        <taxon>Ecdysozoa</taxon>
        <taxon>Arthropoda</taxon>
        <taxon>Crustacea</taxon>
        <taxon>Multicrustacea</taxon>
        <taxon>Malacostraca</taxon>
        <taxon>Eumalacostraca</taxon>
        <taxon>Eucarida</taxon>
        <taxon>Decapoda</taxon>
        <taxon>Pleocyemata</taxon>
        <taxon>Astacidea</taxon>
        <taxon>Parastacoidea</taxon>
        <taxon>Parastacidae</taxon>
        <taxon>Cherax</taxon>
    </lineage>
</organism>
<dbReference type="Proteomes" id="UP001445076">
    <property type="component" value="Unassembled WGS sequence"/>
</dbReference>